<dbReference type="EMBL" id="SWFT01000090">
    <property type="protein sequence ID" value="KAA8902332.1"/>
    <property type="molecule type" value="Genomic_DNA"/>
</dbReference>
<feature type="compositionally biased region" description="Polar residues" evidence="1">
    <location>
        <begin position="337"/>
        <end position="351"/>
    </location>
</feature>
<dbReference type="OMA" id="HEYQPII"/>
<dbReference type="GeneID" id="54781437"/>
<keyword evidence="3" id="KW-1185">Reference proteome</keyword>
<feature type="region of interest" description="Disordered" evidence="1">
    <location>
        <begin position="283"/>
        <end position="302"/>
    </location>
</feature>
<dbReference type="RefSeq" id="XP_034012317.1">
    <property type="nucleotide sequence ID" value="XM_034155475.1"/>
</dbReference>
<dbReference type="VEuPathDB" id="FungiDB:DIURU_002786"/>
<evidence type="ECO:0000313" key="3">
    <source>
        <dbReference type="Proteomes" id="UP000449547"/>
    </source>
</evidence>
<sequence>MINSQLKLSLKFNKSLTNVQANDAPFTPVAQTISTPVEQLAGQQGGYFGYQNPQYNESDDILPGHDSDTKVYTLSFTNDFDQMVLSVYSDIVSRPTTTPFSGVVPPSGIASIVSNETLNIIRDKDNDLFPCDTQSIMTPDVLRDDQLAPVFLQLIRKRLIELCISHSRSQNPPNITTVTVSGQSKSFSNTSKMYNISNLSLNELNISNYNSTASVPPQLNRSRSRLSKLSRHNSNTWLHVGNISSIKNANMSTDSFTDYVPQSYINRSANSCGLNSVGNLDCTPPQALKPPQSTPPQSLQSLQQQLGDLDEFTFFNQHHPPARSPFMHDQSPRSDPESSVSRTSSIGGQSSMMAVDTLDSPFMSTIGAGETGYFSNGFQPPPLLSLNNVSSSPLKEENDKVGLPYSYSLSEKKRDSLKMKRGIH</sequence>
<accession>A0A642UN98</accession>
<evidence type="ECO:0000313" key="2">
    <source>
        <dbReference type="EMBL" id="KAA8902332.1"/>
    </source>
</evidence>
<protein>
    <submittedName>
        <fullName evidence="2">Uncharacterized protein</fullName>
    </submittedName>
</protein>
<dbReference type="Proteomes" id="UP000449547">
    <property type="component" value="Unassembled WGS sequence"/>
</dbReference>
<feature type="region of interest" description="Disordered" evidence="1">
    <location>
        <begin position="315"/>
        <end position="351"/>
    </location>
</feature>
<dbReference type="AlphaFoldDB" id="A0A642UN98"/>
<gene>
    <name evidence="2" type="ORF">DIURU_002786</name>
</gene>
<dbReference type="OrthoDB" id="4093447at2759"/>
<evidence type="ECO:0000256" key="1">
    <source>
        <dbReference type="SAM" id="MobiDB-lite"/>
    </source>
</evidence>
<name>A0A642UN98_DIURU</name>
<organism evidence="2 3">
    <name type="scientific">Diutina rugosa</name>
    <name type="common">Yeast</name>
    <name type="synonym">Candida rugosa</name>
    <dbReference type="NCBI Taxonomy" id="5481"/>
    <lineage>
        <taxon>Eukaryota</taxon>
        <taxon>Fungi</taxon>
        <taxon>Dikarya</taxon>
        <taxon>Ascomycota</taxon>
        <taxon>Saccharomycotina</taxon>
        <taxon>Pichiomycetes</taxon>
        <taxon>Debaryomycetaceae</taxon>
        <taxon>Diutina</taxon>
    </lineage>
</organism>
<comment type="caution">
    <text evidence="2">The sequence shown here is derived from an EMBL/GenBank/DDBJ whole genome shotgun (WGS) entry which is preliminary data.</text>
</comment>
<proteinExistence type="predicted"/>
<reference evidence="2 3" key="1">
    <citation type="submission" date="2019-07" db="EMBL/GenBank/DDBJ databases">
        <title>Genome assembly of two rare yeast pathogens: Diutina rugosa and Trichomonascus ciferrii.</title>
        <authorList>
            <person name="Mixao V."/>
            <person name="Saus E."/>
            <person name="Hansen A."/>
            <person name="Lass-Flor C."/>
            <person name="Gabaldon T."/>
        </authorList>
    </citation>
    <scope>NUCLEOTIDE SEQUENCE [LARGE SCALE GENOMIC DNA]</scope>
    <source>
        <strain evidence="2 3">CBS 613</strain>
    </source>
</reference>